<dbReference type="InterPro" id="IPR052942">
    <property type="entry name" value="LPS_cholinephosphotransferase"/>
</dbReference>
<evidence type="ECO:0000313" key="2">
    <source>
        <dbReference type="EMBL" id="ERI75893.1"/>
    </source>
</evidence>
<gene>
    <name evidence="2" type="ORF">CLOSYM_02958</name>
</gene>
<dbReference type="PANTHER" id="PTHR43404">
    <property type="entry name" value="LIPOPOLYSACCHARIDE CHOLINEPHOSPHOTRANSFERASE LICD"/>
    <property type="match status" value="1"/>
</dbReference>
<dbReference type="InterPro" id="IPR007074">
    <property type="entry name" value="LicD/FKTN/FKRP_NTP_transf"/>
</dbReference>
<sequence>MEEMTTEKIKKLQKINLDMAKYFVDFCNKNSLLCYFCGGGCIGAVRHHGFIPWDDDLDFFMPRNDYEKLFSLWKEHADTERYSILKPTKDFIDHNLFITVRDNYTTMIKPYQASIDMPHGVALDVFPLDGYPNNKISRKLQCFWALIYSLYCAQMIPENHGNLVKYAGKLALGMIPFKNVRYHIWNYAEKQMKKYTWEKCSGITELCAGIGYMKNWYPKAAFEKAVFAEFEDTKMPIPVGYDVYLKIAFGDYMKLPPKEMRIPHHDAIMIDLDNSFENYR</sequence>
<dbReference type="RefSeq" id="WP_021643624.1">
    <property type="nucleotide sequence ID" value="NZ_KE993033.1"/>
</dbReference>
<dbReference type="Pfam" id="PF04991">
    <property type="entry name" value="LicD"/>
    <property type="match status" value="1"/>
</dbReference>
<organism evidence="2 3">
    <name type="scientific">[Clostridium] symbiosum ATCC 14940</name>
    <dbReference type="NCBI Taxonomy" id="411472"/>
    <lineage>
        <taxon>Bacteria</taxon>
        <taxon>Bacillati</taxon>
        <taxon>Bacillota</taxon>
        <taxon>Clostridia</taxon>
        <taxon>Lachnospirales</taxon>
        <taxon>Lachnospiraceae</taxon>
        <taxon>Otoolea</taxon>
    </lineage>
</organism>
<accession>A0ABC9TVY4</accession>
<dbReference type="AlphaFoldDB" id="A0ABC9TVY4"/>
<dbReference type="PANTHER" id="PTHR43404:SF2">
    <property type="entry name" value="LIPOPOLYSACCHARIDE CHOLINEPHOSPHOTRANSFERASE LICD"/>
    <property type="match status" value="1"/>
</dbReference>
<comment type="caution">
    <text evidence="2">The sequence shown here is derived from an EMBL/GenBank/DDBJ whole genome shotgun (WGS) entry which is preliminary data.</text>
</comment>
<evidence type="ECO:0000313" key="3">
    <source>
        <dbReference type="Proteomes" id="UP000016491"/>
    </source>
</evidence>
<dbReference type="Proteomes" id="UP000016491">
    <property type="component" value="Unassembled WGS sequence"/>
</dbReference>
<proteinExistence type="predicted"/>
<protein>
    <submittedName>
        <fullName evidence="2">LICD family protein</fullName>
    </submittedName>
</protein>
<evidence type="ECO:0000259" key="1">
    <source>
        <dbReference type="Pfam" id="PF04991"/>
    </source>
</evidence>
<reference evidence="2 3" key="1">
    <citation type="submission" date="2013-07" db="EMBL/GenBank/DDBJ databases">
        <authorList>
            <person name="Weinstock G."/>
            <person name="Sodergren E."/>
            <person name="Wylie T."/>
            <person name="Fulton L."/>
            <person name="Fulton R."/>
            <person name="Fronick C."/>
            <person name="O'Laughlin M."/>
            <person name="Godfrey J."/>
            <person name="Miner T."/>
            <person name="Herter B."/>
            <person name="Appelbaum E."/>
            <person name="Cordes M."/>
            <person name="Lek S."/>
            <person name="Wollam A."/>
            <person name="Pepin K.H."/>
            <person name="Palsikar V.B."/>
            <person name="Mitreva M."/>
            <person name="Wilson R.K."/>
        </authorList>
    </citation>
    <scope>NUCLEOTIDE SEQUENCE [LARGE SCALE GENOMIC DNA]</scope>
    <source>
        <strain evidence="2 3">ATCC 14940</strain>
    </source>
</reference>
<dbReference type="EMBL" id="AWSU01000230">
    <property type="protein sequence ID" value="ERI75893.1"/>
    <property type="molecule type" value="Genomic_DNA"/>
</dbReference>
<feature type="domain" description="LicD/FKTN/FKRP nucleotidyltransferase" evidence="1">
    <location>
        <begin position="27"/>
        <end position="250"/>
    </location>
</feature>
<name>A0ABC9TVY4_CLOSY</name>
<dbReference type="GO" id="GO:0009100">
    <property type="term" value="P:glycoprotein metabolic process"/>
    <property type="evidence" value="ECO:0007669"/>
    <property type="project" value="UniProtKB-ARBA"/>
</dbReference>